<dbReference type="EMBL" id="DYXT01000028">
    <property type="protein sequence ID" value="HJE39134.1"/>
    <property type="molecule type" value="Genomic_DNA"/>
</dbReference>
<comment type="caution">
    <text evidence="1">The sequence shown here is derived from an EMBL/GenBank/DDBJ whole genome shotgun (WGS) entry which is preliminary data.</text>
</comment>
<gene>
    <name evidence="1" type="ORF">K8V47_05185</name>
</gene>
<dbReference type="Gene3D" id="1.10.510.10">
    <property type="entry name" value="Transferase(Phosphotransferase) domain 1"/>
    <property type="match status" value="1"/>
</dbReference>
<dbReference type="InterPro" id="IPR011009">
    <property type="entry name" value="Kinase-like_dom_sf"/>
</dbReference>
<keyword evidence="1" id="KW-0808">Transferase</keyword>
<accession>A0A921JIT5</accession>
<reference evidence="1" key="1">
    <citation type="journal article" date="2021" name="PeerJ">
        <title>Extensive microbial diversity within the chicken gut microbiome revealed by metagenomics and culture.</title>
        <authorList>
            <person name="Gilroy R."/>
            <person name="Ravi A."/>
            <person name="Getino M."/>
            <person name="Pursley I."/>
            <person name="Horton D.L."/>
            <person name="Alikhan N.F."/>
            <person name="Baker D."/>
            <person name="Gharbi K."/>
            <person name="Hall N."/>
            <person name="Watson M."/>
            <person name="Adriaenssens E.M."/>
            <person name="Foster-Nyarko E."/>
            <person name="Jarju S."/>
            <person name="Secka A."/>
            <person name="Antonio M."/>
            <person name="Oren A."/>
            <person name="Chaudhuri R.R."/>
            <person name="La Ragione R."/>
            <person name="Hildebrand F."/>
            <person name="Pallen M.J."/>
        </authorList>
    </citation>
    <scope>NUCLEOTIDE SEQUENCE</scope>
    <source>
        <strain evidence="1">4100</strain>
    </source>
</reference>
<organism evidence="1 2">
    <name type="scientific">Candidatus Amulumruptor caecigallinarius</name>
    <dbReference type="NCBI Taxonomy" id="2109911"/>
    <lineage>
        <taxon>Bacteria</taxon>
        <taxon>Pseudomonadati</taxon>
        <taxon>Bacteroidota</taxon>
        <taxon>Bacteroidia</taxon>
        <taxon>Bacteroidales</taxon>
        <taxon>Muribaculaceae</taxon>
        <taxon>Candidatus Amulumruptor</taxon>
    </lineage>
</organism>
<reference evidence="1" key="2">
    <citation type="submission" date="2021-09" db="EMBL/GenBank/DDBJ databases">
        <authorList>
            <person name="Gilroy R."/>
        </authorList>
    </citation>
    <scope>NUCLEOTIDE SEQUENCE</scope>
    <source>
        <strain evidence="1">4100</strain>
    </source>
</reference>
<dbReference type="SUPFAM" id="SSF56112">
    <property type="entry name" value="Protein kinase-like (PK-like)"/>
    <property type="match status" value="1"/>
</dbReference>
<sequence length="248" mass="29037">MKLQLHPDYQHLEAFVRSIPSHGYAEEEVCWNRRNVVERVKTPDGQQDVIVKRFKPVGFFKGLIYTFFRKSKARRAYENALYLLRNGIGTALPIAYIEERRMGVFRAGYFVSSYLPYATVIDMYMPERASDSERAEIQRGLVAFLVDLHSRGIVPQDFNMDNIFYHRDAESGELKFSLIDINRMATGRHTGTRDAMKALSQVGVNVWWLRDFVTYYHDLTGADCDECAYQILAFSRRRMRRKRLLKKL</sequence>
<dbReference type="GO" id="GO:0016301">
    <property type="term" value="F:kinase activity"/>
    <property type="evidence" value="ECO:0007669"/>
    <property type="project" value="UniProtKB-KW"/>
</dbReference>
<dbReference type="AlphaFoldDB" id="A0A921JIT5"/>
<dbReference type="Pfam" id="PF06293">
    <property type="entry name" value="Kdo"/>
    <property type="match status" value="1"/>
</dbReference>
<evidence type="ECO:0000313" key="1">
    <source>
        <dbReference type="EMBL" id="HJE39134.1"/>
    </source>
</evidence>
<keyword evidence="1" id="KW-0418">Kinase</keyword>
<proteinExistence type="predicted"/>
<dbReference type="Proteomes" id="UP000711407">
    <property type="component" value="Unassembled WGS sequence"/>
</dbReference>
<evidence type="ECO:0000313" key="2">
    <source>
        <dbReference type="Proteomes" id="UP000711407"/>
    </source>
</evidence>
<name>A0A921JIT5_9BACT</name>
<protein>
    <submittedName>
        <fullName evidence="1">Lipopolysaccharide kinase InaA family protein</fullName>
    </submittedName>
</protein>